<protein>
    <recommendedName>
        <fullName evidence="2">Pentapeptide repeat-containing protein</fullName>
    </recommendedName>
</protein>
<proteinExistence type="predicted"/>
<dbReference type="Gene3D" id="2.160.20.80">
    <property type="entry name" value="E3 ubiquitin-protein ligase SopA"/>
    <property type="match status" value="1"/>
</dbReference>
<reference evidence="1" key="1">
    <citation type="submission" date="2020-03" db="EMBL/GenBank/DDBJ databases">
        <title>The deep terrestrial virosphere.</title>
        <authorList>
            <person name="Holmfeldt K."/>
            <person name="Nilsson E."/>
            <person name="Simone D."/>
            <person name="Lopez-Fernandez M."/>
            <person name="Wu X."/>
            <person name="de Brujin I."/>
            <person name="Lundin D."/>
            <person name="Andersson A."/>
            <person name="Bertilsson S."/>
            <person name="Dopson M."/>
        </authorList>
    </citation>
    <scope>NUCLEOTIDE SEQUENCE</scope>
    <source>
        <strain evidence="1">MM415B00633</strain>
    </source>
</reference>
<name>A0A6M3J1A1_9ZZZZ</name>
<dbReference type="AlphaFoldDB" id="A0A6M3J1A1"/>
<gene>
    <name evidence="1" type="ORF">MM415B00633_0048</name>
</gene>
<evidence type="ECO:0008006" key="2">
    <source>
        <dbReference type="Google" id="ProtNLM"/>
    </source>
</evidence>
<dbReference type="SUPFAM" id="SSF141571">
    <property type="entry name" value="Pentapeptide repeat-like"/>
    <property type="match status" value="1"/>
</dbReference>
<dbReference type="InterPro" id="IPR001646">
    <property type="entry name" value="5peptide_repeat"/>
</dbReference>
<accession>A0A6M3J1A1</accession>
<evidence type="ECO:0000313" key="1">
    <source>
        <dbReference type="EMBL" id="QJA63364.1"/>
    </source>
</evidence>
<dbReference type="EMBL" id="MT141495">
    <property type="protein sequence ID" value="QJA63364.1"/>
    <property type="molecule type" value="Genomic_DNA"/>
</dbReference>
<organism evidence="1">
    <name type="scientific">viral metagenome</name>
    <dbReference type="NCBI Taxonomy" id="1070528"/>
    <lineage>
        <taxon>unclassified sequences</taxon>
        <taxon>metagenomes</taxon>
        <taxon>organismal metagenomes</taxon>
    </lineage>
</organism>
<sequence>MAYKIKNRWTGKIIKEGESDLREADLREADLREANLMHADLREADLEFYQFPSIRLLSSIALEDLSDKLTLELMRRDAYAHPQSNLFDEWANDGPCPYRNEERFWMFNIKRELWKPGKPRMKDSDLILAICKEKGWKIKGYLT</sequence>
<dbReference type="Pfam" id="PF00805">
    <property type="entry name" value="Pentapeptide"/>
    <property type="match status" value="1"/>
</dbReference>